<organism evidence="1 2">
    <name type="scientific">Hypoxylon rubiginosum</name>
    <dbReference type="NCBI Taxonomy" id="110542"/>
    <lineage>
        <taxon>Eukaryota</taxon>
        <taxon>Fungi</taxon>
        <taxon>Dikarya</taxon>
        <taxon>Ascomycota</taxon>
        <taxon>Pezizomycotina</taxon>
        <taxon>Sordariomycetes</taxon>
        <taxon>Xylariomycetidae</taxon>
        <taxon>Xylariales</taxon>
        <taxon>Hypoxylaceae</taxon>
        <taxon>Hypoxylon</taxon>
    </lineage>
</organism>
<reference evidence="1 2" key="1">
    <citation type="journal article" date="2022" name="New Phytol.">
        <title>Ecological generalism drives hyperdiversity of secondary metabolite gene clusters in xylarialean endophytes.</title>
        <authorList>
            <person name="Franco M.E.E."/>
            <person name="Wisecaver J.H."/>
            <person name="Arnold A.E."/>
            <person name="Ju Y.M."/>
            <person name="Slot J.C."/>
            <person name="Ahrendt S."/>
            <person name="Moore L.P."/>
            <person name="Eastman K.E."/>
            <person name="Scott K."/>
            <person name="Konkel Z."/>
            <person name="Mondo S.J."/>
            <person name="Kuo A."/>
            <person name="Hayes R.D."/>
            <person name="Haridas S."/>
            <person name="Andreopoulos B."/>
            <person name="Riley R."/>
            <person name="LaButti K."/>
            <person name="Pangilinan J."/>
            <person name="Lipzen A."/>
            <person name="Amirebrahimi M."/>
            <person name="Yan J."/>
            <person name="Adam C."/>
            <person name="Keymanesh K."/>
            <person name="Ng V."/>
            <person name="Louie K."/>
            <person name="Northen T."/>
            <person name="Drula E."/>
            <person name="Henrissat B."/>
            <person name="Hsieh H.M."/>
            <person name="Youens-Clark K."/>
            <person name="Lutzoni F."/>
            <person name="Miadlikowska J."/>
            <person name="Eastwood D.C."/>
            <person name="Hamelin R.C."/>
            <person name="Grigoriev I.V."/>
            <person name="U'Ren J.M."/>
        </authorList>
    </citation>
    <scope>NUCLEOTIDE SEQUENCE [LARGE SCALE GENOMIC DNA]</scope>
    <source>
        <strain evidence="1 2">CBS 119005</strain>
    </source>
</reference>
<gene>
    <name evidence="1" type="ORF">F4820DRAFT_77631</name>
</gene>
<evidence type="ECO:0000313" key="2">
    <source>
        <dbReference type="Proteomes" id="UP001497700"/>
    </source>
</evidence>
<dbReference type="EMBL" id="MU393434">
    <property type="protein sequence ID" value="KAI4868978.1"/>
    <property type="molecule type" value="Genomic_DNA"/>
</dbReference>
<sequence>MADTAKPAKKPSPVKNGYLILYNAASAILWLTVLGRVVGANVTKGPQLVYPTTGEFCKWTQTLAGMEILHSLFGVVRSPFFTTFMQVFSRYAIVWGVTGLFPDLARGFGFGDARSSLAYSSMLAAWAATEVIRYSYFALSLSTGGRPPYALHWLRYHAFFVLYPVGISSEAYLIWRAVEPARERVDPLYSMVLFGYVALVYPPSAYILYTHMMAQRRKVMKGTKTQKNKKATQ</sequence>
<protein>
    <submittedName>
        <fullName evidence="1">PTPLA-domain-containing protein</fullName>
    </submittedName>
</protein>
<accession>A0ACB9ZD61</accession>
<name>A0ACB9ZD61_9PEZI</name>
<proteinExistence type="predicted"/>
<keyword evidence="2" id="KW-1185">Reference proteome</keyword>
<dbReference type="Proteomes" id="UP001497700">
    <property type="component" value="Unassembled WGS sequence"/>
</dbReference>
<comment type="caution">
    <text evidence="1">The sequence shown here is derived from an EMBL/GenBank/DDBJ whole genome shotgun (WGS) entry which is preliminary data.</text>
</comment>
<evidence type="ECO:0000313" key="1">
    <source>
        <dbReference type="EMBL" id="KAI4868978.1"/>
    </source>
</evidence>